<gene>
    <name evidence="2" type="ORF">K6Y31_15325</name>
</gene>
<feature type="transmembrane region" description="Helical" evidence="1">
    <location>
        <begin position="44"/>
        <end position="59"/>
    </location>
</feature>
<dbReference type="Pfam" id="PF11086">
    <property type="entry name" value="DUF2878"/>
    <property type="match status" value="1"/>
</dbReference>
<evidence type="ECO:0000313" key="2">
    <source>
        <dbReference type="EMBL" id="MCE2596184.1"/>
    </source>
</evidence>
<feature type="transmembrane region" description="Helical" evidence="1">
    <location>
        <begin position="154"/>
        <end position="179"/>
    </location>
</feature>
<feature type="transmembrane region" description="Helical" evidence="1">
    <location>
        <begin position="21"/>
        <end position="38"/>
    </location>
</feature>
<comment type="caution">
    <text evidence="2">The sequence shown here is derived from an EMBL/GenBank/DDBJ whole genome shotgun (WGS) entry which is preliminary data.</text>
</comment>
<protein>
    <submittedName>
        <fullName evidence="2">DUF2878 domain-containing protein</fullName>
    </submittedName>
</protein>
<proteinExistence type="predicted"/>
<reference evidence="2 3" key="1">
    <citation type="journal article" date="2022" name="Environ. Microbiol. Rep.">
        <title>Eco-phylogenetic analyses reveal divergent evolution of vitamin B12 metabolism in the marine bacterial family 'Psychromonadaceae'.</title>
        <authorList>
            <person name="Jin X."/>
            <person name="Yang Y."/>
            <person name="Cao H."/>
            <person name="Gao B."/>
            <person name="Zhao Z."/>
        </authorList>
    </citation>
    <scope>NUCLEOTIDE SEQUENCE [LARGE SCALE GENOMIC DNA]</scope>
    <source>
        <strain evidence="2 3">MKS20</strain>
    </source>
</reference>
<sequence>MLKINLEQPSWAAESSWLAKHFIWLNALMFQLVWFAAILLQQDAWPYVSALLLLHFYLSPTRRQDLPLLIGVSFVGMLVDSALSLSGVFVFADQAILPVWLAFLWFHFAVALNHSLAWLRRLPLLLVALMGSISGPLSYLGGYRLGAVELPLGALSSALIIAVLWALALPAYVHFSVWLKRKS</sequence>
<keyword evidence="1" id="KW-1133">Transmembrane helix</keyword>
<feature type="transmembrane region" description="Helical" evidence="1">
    <location>
        <begin position="66"/>
        <end position="89"/>
    </location>
</feature>
<dbReference type="InterPro" id="IPR021306">
    <property type="entry name" value="DUF2878"/>
</dbReference>
<dbReference type="EMBL" id="JAIMJA010000016">
    <property type="protein sequence ID" value="MCE2596184.1"/>
    <property type="molecule type" value="Genomic_DNA"/>
</dbReference>
<evidence type="ECO:0000256" key="1">
    <source>
        <dbReference type="SAM" id="Phobius"/>
    </source>
</evidence>
<keyword evidence="1" id="KW-0472">Membrane</keyword>
<accession>A0ABS8WAY5</accession>
<evidence type="ECO:0000313" key="3">
    <source>
        <dbReference type="Proteomes" id="UP001201273"/>
    </source>
</evidence>
<dbReference type="RefSeq" id="WP_233053834.1">
    <property type="nucleotide sequence ID" value="NZ_JAIMJA010000016.1"/>
</dbReference>
<keyword evidence="3" id="KW-1185">Reference proteome</keyword>
<feature type="transmembrane region" description="Helical" evidence="1">
    <location>
        <begin position="95"/>
        <end position="112"/>
    </location>
</feature>
<dbReference type="Proteomes" id="UP001201273">
    <property type="component" value="Unassembled WGS sequence"/>
</dbReference>
<keyword evidence="1" id="KW-0812">Transmembrane</keyword>
<feature type="transmembrane region" description="Helical" evidence="1">
    <location>
        <begin position="124"/>
        <end position="142"/>
    </location>
</feature>
<name>A0ABS8WAY5_9GAMM</name>
<organism evidence="2 3">
    <name type="scientific">Motilimonas cestriensis</name>
    <dbReference type="NCBI Taxonomy" id="2742685"/>
    <lineage>
        <taxon>Bacteria</taxon>
        <taxon>Pseudomonadati</taxon>
        <taxon>Pseudomonadota</taxon>
        <taxon>Gammaproteobacteria</taxon>
        <taxon>Alteromonadales</taxon>
        <taxon>Alteromonadales genera incertae sedis</taxon>
        <taxon>Motilimonas</taxon>
    </lineage>
</organism>